<gene>
    <name evidence="1" type="ORF">PV367_12645</name>
</gene>
<dbReference type="RefSeq" id="WP_319691384.1">
    <property type="nucleotide sequence ID" value="NZ_JARAWN010000057.1"/>
</dbReference>
<accession>A0AAJ2PN97</accession>
<dbReference type="Proteomes" id="UP001273589">
    <property type="component" value="Unassembled WGS sequence"/>
</dbReference>
<sequence>MSNDLAPLAPMPVHNNTDDPLWLALWSAYEPVITALRRIPLVTNVESGNMFAITAELTDGSYLWISSVEDLPMDPAVLEGFQVKRLHDDNPNIDEVFYDSTDSGEQSEHGSNVVPLIQAITAFVTERRLAPRVIDLISVRFQGVTAQRQPLSKLLHGPLADNDAAIKEYGNAVRAMAEKGWTCVHAQGGTDWPLTVWELNGEVATIYLSSTGQVIV</sequence>
<protein>
    <submittedName>
        <fullName evidence="1">Uncharacterized protein</fullName>
    </submittedName>
</protein>
<name>A0AAJ2PN97_9ACTN</name>
<comment type="caution">
    <text evidence="1">The sequence shown here is derived from an EMBL/GenBank/DDBJ whole genome shotgun (WGS) entry which is preliminary data.</text>
</comment>
<evidence type="ECO:0000313" key="2">
    <source>
        <dbReference type="Proteomes" id="UP001273589"/>
    </source>
</evidence>
<dbReference type="EMBL" id="JARAWN010000057">
    <property type="protein sequence ID" value="MDX3130623.1"/>
    <property type="molecule type" value="Genomic_DNA"/>
</dbReference>
<proteinExistence type="predicted"/>
<organism evidence="1 2">
    <name type="scientific">Streptomyces europaeiscabiei</name>
    <dbReference type="NCBI Taxonomy" id="146819"/>
    <lineage>
        <taxon>Bacteria</taxon>
        <taxon>Bacillati</taxon>
        <taxon>Actinomycetota</taxon>
        <taxon>Actinomycetes</taxon>
        <taxon>Kitasatosporales</taxon>
        <taxon>Streptomycetaceae</taxon>
        <taxon>Streptomyces</taxon>
    </lineage>
</organism>
<evidence type="ECO:0000313" key="1">
    <source>
        <dbReference type="EMBL" id="MDX3130623.1"/>
    </source>
</evidence>
<dbReference type="AlphaFoldDB" id="A0AAJ2PN97"/>
<reference evidence="1" key="1">
    <citation type="journal article" date="2023" name="Microb. Genom.">
        <title>Mesoterricola silvestris gen. nov., sp. nov., Mesoterricola sediminis sp. nov., Geothrix oryzae sp. nov., Geothrix edaphica sp. nov., Geothrix rubra sp. nov., and Geothrix limicola sp. nov., six novel members of Acidobacteriota isolated from soils.</title>
        <authorList>
            <person name="Weisberg A.J."/>
            <person name="Pearce E."/>
            <person name="Kramer C.G."/>
            <person name="Chang J.H."/>
            <person name="Clarke C.R."/>
        </authorList>
    </citation>
    <scope>NUCLEOTIDE SEQUENCE</scope>
    <source>
        <strain evidence="1">ND06-05F</strain>
    </source>
</reference>